<evidence type="ECO:0000256" key="1">
    <source>
        <dbReference type="SAM" id="MobiDB-lite"/>
    </source>
</evidence>
<comment type="caution">
    <text evidence="2">The sequence shown here is derived from an EMBL/GenBank/DDBJ whole genome shotgun (WGS) entry which is preliminary data.</text>
</comment>
<sequence>SPHRNLASKIFCICCKCCEEANATDDSKIPKPKSFSHQSMVGKKVIVEKTGGQNQQFQTEKKKALLSRSGKARTDKHAKDELDGQNLKQDNEASHVIWGNSLLHPEKRTSYFSSSEFEDVNSRFQKRISQEKPKPLLPGSLAVTAVPHWETLNILDGSPL</sequence>
<protein>
    <submittedName>
        <fullName evidence="2">Uncharacterized protein</fullName>
    </submittedName>
</protein>
<accession>A0A4V5P7M4</accession>
<dbReference type="EMBL" id="RWIC01000793">
    <property type="protein sequence ID" value="TKC40130.1"/>
    <property type="molecule type" value="Genomic_DNA"/>
</dbReference>
<evidence type="ECO:0000313" key="2">
    <source>
        <dbReference type="EMBL" id="TKC40130.1"/>
    </source>
</evidence>
<organism evidence="2 3">
    <name type="scientific">Monodon monoceros</name>
    <name type="common">Narwhal</name>
    <name type="synonym">Ceratodon monodon</name>
    <dbReference type="NCBI Taxonomy" id="40151"/>
    <lineage>
        <taxon>Eukaryota</taxon>
        <taxon>Metazoa</taxon>
        <taxon>Chordata</taxon>
        <taxon>Craniata</taxon>
        <taxon>Vertebrata</taxon>
        <taxon>Euteleostomi</taxon>
        <taxon>Mammalia</taxon>
        <taxon>Eutheria</taxon>
        <taxon>Laurasiatheria</taxon>
        <taxon>Artiodactyla</taxon>
        <taxon>Whippomorpha</taxon>
        <taxon>Cetacea</taxon>
        <taxon>Odontoceti</taxon>
        <taxon>Monodontidae</taxon>
        <taxon>Monodon</taxon>
    </lineage>
</organism>
<dbReference type="AlphaFoldDB" id="A0A4V5P7M4"/>
<reference evidence="3" key="1">
    <citation type="journal article" date="2019" name="IScience">
        <title>Narwhal Genome Reveals Long-Term Low Genetic Diversity despite Current Large Abundance Size.</title>
        <authorList>
            <person name="Westbury M.V."/>
            <person name="Petersen B."/>
            <person name="Garde E."/>
            <person name="Heide-Jorgensen M.P."/>
            <person name="Lorenzen E.D."/>
        </authorList>
    </citation>
    <scope>NUCLEOTIDE SEQUENCE [LARGE SCALE GENOMIC DNA]</scope>
</reference>
<feature type="non-terminal residue" evidence="2">
    <location>
        <position position="1"/>
    </location>
</feature>
<name>A0A4V5P7M4_MONMO</name>
<feature type="region of interest" description="Disordered" evidence="1">
    <location>
        <begin position="49"/>
        <end position="88"/>
    </location>
</feature>
<feature type="non-terminal residue" evidence="2">
    <location>
        <position position="160"/>
    </location>
</feature>
<feature type="compositionally biased region" description="Basic and acidic residues" evidence="1">
    <location>
        <begin position="72"/>
        <end position="82"/>
    </location>
</feature>
<proteinExistence type="predicted"/>
<evidence type="ECO:0000313" key="3">
    <source>
        <dbReference type="Proteomes" id="UP000308365"/>
    </source>
</evidence>
<dbReference type="Proteomes" id="UP000308365">
    <property type="component" value="Unassembled WGS sequence"/>
</dbReference>
<gene>
    <name evidence="2" type="ORF">EI555_017101</name>
</gene>